<dbReference type="PANTHER" id="PTHR46111:SF1">
    <property type="entry name" value="RIBOSOMAL RNA SMALL SUBUNIT METHYLTRANSFERASE I"/>
    <property type="match status" value="1"/>
</dbReference>
<dbReference type="PIRSF" id="PIRSF005917">
    <property type="entry name" value="MTase_YraL"/>
    <property type="match status" value="1"/>
</dbReference>
<comment type="similarity">
    <text evidence="6">Belongs to the methyltransferase superfamily. RsmI family.</text>
</comment>
<evidence type="ECO:0000256" key="2">
    <source>
        <dbReference type="ARBA" id="ARBA00022552"/>
    </source>
</evidence>
<proteinExistence type="inferred from homology"/>
<keyword evidence="1 6" id="KW-0963">Cytoplasm</keyword>
<comment type="caution">
    <text evidence="10">The sequence shown here is derived from an EMBL/GenBank/DDBJ whole genome shotgun (WGS) entry which is preliminary data.</text>
</comment>
<keyword evidence="2 6" id="KW-0698">rRNA processing</keyword>
<dbReference type="InterPro" id="IPR008189">
    <property type="entry name" value="rRNA_ssu_MeTfrase_I"/>
</dbReference>
<sequence length="322" mass="33689">MSAKSTDHPSSSRSAEPSEEPRRSKPPEKGETAAAASLPAGLYLVATPIGNLGDITLRALEVLRRAGRIACEDTRTTRKLLNAHGIATRTSTYHDHSGEHAREALLQELRDGGAIALVSDAGTPLVSDPGFKLVRAALAEGLPVTSLPGASAPTTALLLSGLPSDRFFFGGFLPAKSGARRKVLQDLRNLEASLLFFETAPRLAASLADMAAVLGEREAAVARELTKLHEEVRRASLVELAEHYAAAGPPRGEIVLVVAPPGATAEENESADLDGQLLTALQHASLRDAAATVAAASGLPKRQVYARALELAKRGDADKDGG</sequence>
<evidence type="ECO:0000259" key="8">
    <source>
        <dbReference type="Pfam" id="PF00590"/>
    </source>
</evidence>
<dbReference type="GO" id="GO:0070677">
    <property type="term" value="F:rRNA (cytosine-2'-O-)-methyltransferase activity"/>
    <property type="evidence" value="ECO:0007669"/>
    <property type="project" value="UniProtKB-UniRule"/>
</dbReference>
<dbReference type="InterPro" id="IPR035996">
    <property type="entry name" value="4pyrrol_Methylase_sf"/>
</dbReference>
<comment type="subcellular location">
    <subcellularLocation>
        <location evidence="6">Cytoplasm</location>
    </subcellularLocation>
</comment>
<gene>
    <name evidence="6 10" type="primary">rsmI</name>
    <name evidence="10" type="ORF">HBA54_25710</name>
</gene>
<dbReference type="NCBIfam" id="TIGR00096">
    <property type="entry name" value="16S rRNA (cytidine(1402)-2'-O)-methyltransferase"/>
    <property type="match status" value="1"/>
</dbReference>
<dbReference type="FunFam" id="3.40.1010.10:FF:000007">
    <property type="entry name" value="Ribosomal RNA small subunit methyltransferase I"/>
    <property type="match status" value="1"/>
</dbReference>
<keyword evidence="11" id="KW-1185">Reference proteome</keyword>
<evidence type="ECO:0000256" key="3">
    <source>
        <dbReference type="ARBA" id="ARBA00022603"/>
    </source>
</evidence>
<evidence type="ECO:0000256" key="5">
    <source>
        <dbReference type="ARBA" id="ARBA00022691"/>
    </source>
</evidence>
<accession>A0A967F2V7</accession>
<dbReference type="Gene3D" id="3.40.1010.10">
    <property type="entry name" value="Cobalt-precorrin-4 Transmethylase, Domain 1"/>
    <property type="match status" value="1"/>
</dbReference>
<evidence type="ECO:0000313" key="11">
    <source>
        <dbReference type="Proteomes" id="UP000761264"/>
    </source>
</evidence>
<feature type="compositionally biased region" description="Basic and acidic residues" evidence="7">
    <location>
        <begin position="19"/>
        <end position="31"/>
    </location>
</feature>
<organism evidence="10 11">
    <name type="scientific">Pelagibius litoralis</name>
    <dbReference type="NCBI Taxonomy" id="374515"/>
    <lineage>
        <taxon>Bacteria</taxon>
        <taxon>Pseudomonadati</taxon>
        <taxon>Pseudomonadota</taxon>
        <taxon>Alphaproteobacteria</taxon>
        <taxon>Rhodospirillales</taxon>
        <taxon>Rhodovibrionaceae</taxon>
        <taxon>Pelagibius</taxon>
    </lineage>
</organism>
<comment type="function">
    <text evidence="6">Catalyzes the 2'-O-methylation of the ribose of cytidine 1402 (C1402) in 16S rRNA.</text>
</comment>
<evidence type="ECO:0000313" key="10">
    <source>
        <dbReference type="EMBL" id="NIA72002.1"/>
    </source>
</evidence>
<dbReference type="AlphaFoldDB" id="A0A967F2V7"/>
<protein>
    <recommendedName>
        <fullName evidence="6">Ribosomal RNA small subunit methyltransferase I</fullName>
        <ecNumber evidence="6">2.1.1.198</ecNumber>
    </recommendedName>
    <alternativeName>
        <fullName evidence="6">16S rRNA 2'-O-ribose C1402 methyltransferase</fullName>
    </alternativeName>
    <alternativeName>
        <fullName evidence="6">rRNA (cytidine-2'-O-)-methyltransferase RsmI</fullName>
    </alternativeName>
</protein>
<dbReference type="InterPro" id="IPR053910">
    <property type="entry name" value="RsmI_HTH"/>
</dbReference>
<dbReference type="PANTHER" id="PTHR46111">
    <property type="entry name" value="RIBOSOMAL RNA SMALL SUBUNIT METHYLTRANSFERASE I"/>
    <property type="match status" value="1"/>
</dbReference>
<evidence type="ECO:0000259" key="9">
    <source>
        <dbReference type="Pfam" id="PF23016"/>
    </source>
</evidence>
<dbReference type="CDD" id="cd11648">
    <property type="entry name" value="RsmI"/>
    <property type="match status" value="1"/>
</dbReference>
<dbReference type="EC" id="2.1.1.198" evidence="6"/>
<dbReference type="Gene3D" id="3.30.950.10">
    <property type="entry name" value="Methyltransferase, Cobalt-precorrin-4 Transmethylase, Domain 2"/>
    <property type="match status" value="1"/>
</dbReference>
<feature type="domain" description="Tetrapyrrole methylase" evidence="8">
    <location>
        <begin position="42"/>
        <end position="240"/>
    </location>
</feature>
<feature type="domain" description="RsmI HTH" evidence="9">
    <location>
        <begin position="268"/>
        <end position="311"/>
    </location>
</feature>
<dbReference type="Pfam" id="PF23016">
    <property type="entry name" value="RsmI_C"/>
    <property type="match status" value="1"/>
</dbReference>
<evidence type="ECO:0000256" key="4">
    <source>
        <dbReference type="ARBA" id="ARBA00022679"/>
    </source>
</evidence>
<evidence type="ECO:0000256" key="6">
    <source>
        <dbReference type="HAMAP-Rule" id="MF_01877"/>
    </source>
</evidence>
<dbReference type="InterPro" id="IPR014776">
    <property type="entry name" value="4pyrrole_Mease_sub2"/>
</dbReference>
<keyword evidence="3 6" id="KW-0489">Methyltransferase</keyword>
<dbReference type="HAMAP" id="MF_01877">
    <property type="entry name" value="16SrRNA_methyltr_I"/>
    <property type="match status" value="1"/>
</dbReference>
<dbReference type="InterPro" id="IPR014777">
    <property type="entry name" value="4pyrrole_Mease_sub1"/>
</dbReference>
<evidence type="ECO:0000256" key="7">
    <source>
        <dbReference type="SAM" id="MobiDB-lite"/>
    </source>
</evidence>
<dbReference type="GO" id="GO:0005737">
    <property type="term" value="C:cytoplasm"/>
    <property type="evidence" value="ECO:0007669"/>
    <property type="project" value="UniProtKB-SubCell"/>
</dbReference>
<evidence type="ECO:0000256" key="1">
    <source>
        <dbReference type="ARBA" id="ARBA00022490"/>
    </source>
</evidence>
<reference evidence="10" key="1">
    <citation type="submission" date="2020-03" db="EMBL/GenBank/DDBJ databases">
        <title>Genome of Pelagibius litoralis DSM 21314T.</title>
        <authorList>
            <person name="Wang G."/>
        </authorList>
    </citation>
    <scope>NUCLEOTIDE SEQUENCE</scope>
    <source>
        <strain evidence="10">DSM 21314</strain>
    </source>
</reference>
<name>A0A967F2V7_9PROT</name>
<keyword evidence="5 6" id="KW-0949">S-adenosyl-L-methionine</keyword>
<feature type="region of interest" description="Disordered" evidence="7">
    <location>
        <begin position="1"/>
        <end position="33"/>
    </location>
</feature>
<comment type="catalytic activity">
    <reaction evidence="6">
        <text>cytidine(1402) in 16S rRNA + S-adenosyl-L-methionine = 2'-O-methylcytidine(1402) in 16S rRNA + S-adenosyl-L-homocysteine + H(+)</text>
        <dbReference type="Rhea" id="RHEA:42924"/>
        <dbReference type="Rhea" id="RHEA-COMP:10285"/>
        <dbReference type="Rhea" id="RHEA-COMP:10286"/>
        <dbReference type="ChEBI" id="CHEBI:15378"/>
        <dbReference type="ChEBI" id="CHEBI:57856"/>
        <dbReference type="ChEBI" id="CHEBI:59789"/>
        <dbReference type="ChEBI" id="CHEBI:74495"/>
        <dbReference type="ChEBI" id="CHEBI:82748"/>
        <dbReference type="EC" id="2.1.1.198"/>
    </reaction>
</comment>
<keyword evidence="4 6" id="KW-0808">Transferase</keyword>
<dbReference type="SUPFAM" id="SSF53790">
    <property type="entry name" value="Tetrapyrrole methylase"/>
    <property type="match status" value="1"/>
</dbReference>
<dbReference type="Pfam" id="PF00590">
    <property type="entry name" value="TP_methylase"/>
    <property type="match status" value="1"/>
</dbReference>
<dbReference type="EMBL" id="JAAQPH010000029">
    <property type="protein sequence ID" value="NIA72002.1"/>
    <property type="molecule type" value="Genomic_DNA"/>
</dbReference>
<dbReference type="InterPro" id="IPR018063">
    <property type="entry name" value="SAM_MeTrfase_RsmI_CS"/>
</dbReference>
<dbReference type="FunFam" id="3.30.950.10:FF:000002">
    <property type="entry name" value="Ribosomal RNA small subunit methyltransferase I"/>
    <property type="match status" value="1"/>
</dbReference>
<dbReference type="InterPro" id="IPR000878">
    <property type="entry name" value="4pyrrol_Mease"/>
</dbReference>
<dbReference type="PROSITE" id="PS01296">
    <property type="entry name" value="RSMI"/>
    <property type="match status" value="1"/>
</dbReference>
<dbReference type="Proteomes" id="UP000761264">
    <property type="component" value="Unassembled WGS sequence"/>
</dbReference>